<sequence>MNEVEHSYICRSAFFESFRKKVLRIKGVCYNEIHINKLSKIAILKVLRRTQ</sequence>
<proteinExistence type="predicted"/>
<reference evidence="1 2" key="1">
    <citation type="submission" date="2009-08" db="EMBL/GenBank/DDBJ databases">
        <authorList>
            <person name="Muzny D."/>
            <person name="Qin X."/>
            <person name="Deng J."/>
            <person name="Jiang H."/>
            <person name="Liu Y."/>
            <person name="Qu J."/>
            <person name="Song X.-Z."/>
            <person name="Zhang L."/>
            <person name="Thornton R."/>
            <person name="Coyle M."/>
            <person name="Francisco L."/>
            <person name="Jackson L."/>
            <person name="Javaid M."/>
            <person name="Korchina V."/>
            <person name="Kovar C."/>
            <person name="Mata R."/>
            <person name="Mathew T."/>
            <person name="Ngo R."/>
            <person name="Nguyen L."/>
            <person name="Nguyen N."/>
            <person name="Okwuonu G."/>
            <person name="Ongeri F."/>
            <person name="Pham C."/>
            <person name="Simmons D."/>
            <person name="Wilczek-Boney K."/>
            <person name="Hale W."/>
            <person name="Jakkamsetti A."/>
            <person name="Pham P."/>
            <person name="Ruth R."/>
            <person name="San Lucas F."/>
            <person name="Warren J."/>
            <person name="Zhang J."/>
            <person name="Zhao Z."/>
            <person name="Zhou C."/>
            <person name="Zhu D."/>
            <person name="Lee S."/>
            <person name="Bess C."/>
            <person name="Blankenburg K."/>
            <person name="Forbes L."/>
            <person name="Fu Q."/>
            <person name="Gubbala S."/>
            <person name="Hirani K."/>
            <person name="Jayaseelan J.C."/>
            <person name="Lara F."/>
            <person name="Munidasa M."/>
            <person name="Palculict T."/>
            <person name="Patil S."/>
            <person name="Pu L.-L."/>
            <person name="Saada N."/>
            <person name="Tang L."/>
            <person name="Weissenberger G."/>
            <person name="Zhu Y."/>
            <person name="Hemphill L."/>
            <person name="Shang Y."/>
            <person name="Youmans B."/>
            <person name="Ayvaz T."/>
            <person name="Ross M."/>
            <person name="Santibanez J."/>
            <person name="Aqrawi P."/>
            <person name="Gross S."/>
            <person name="Joshi V."/>
            <person name="Fowler G."/>
            <person name="Nazareth L."/>
            <person name="Reid J."/>
            <person name="Worley K."/>
            <person name="Petrosino J."/>
            <person name="Highlander S."/>
            <person name="Gibbs R."/>
        </authorList>
    </citation>
    <scope>NUCLEOTIDE SEQUENCE [LARGE SCALE GENOMIC DNA]</scope>
    <source>
        <strain evidence="1 2">ATCC 49175</strain>
    </source>
</reference>
<accession>C8NGY6</accession>
<keyword evidence="2" id="KW-1185">Reference proteome</keyword>
<dbReference type="HOGENOM" id="CLU_3099362_0_0_9"/>
<name>C8NGY6_9LACT</name>
<protein>
    <submittedName>
        <fullName evidence="1">Uncharacterized protein</fullName>
    </submittedName>
</protein>
<dbReference type="STRING" id="638301.HMPREF0444_1181"/>
<dbReference type="Proteomes" id="UP000005926">
    <property type="component" value="Unassembled WGS sequence"/>
</dbReference>
<gene>
    <name evidence="1" type="ORF">HMPREF0444_1181</name>
</gene>
<comment type="caution">
    <text evidence="1">The sequence shown here is derived from an EMBL/GenBank/DDBJ whole genome shotgun (WGS) entry which is preliminary data.</text>
</comment>
<organism evidence="1 2">
    <name type="scientific">Granulicatella adiacens ATCC 49175</name>
    <dbReference type="NCBI Taxonomy" id="638301"/>
    <lineage>
        <taxon>Bacteria</taxon>
        <taxon>Bacillati</taxon>
        <taxon>Bacillota</taxon>
        <taxon>Bacilli</taxon>
        <taxon>Lactobacillales</taxon>
        <taxon>Carnobacteriaceae</taxon>
        <taxon>Granulicatella</taxon>
    </lineage>
</organism>
<dbReference type="AlphaFoldDB" id="C8NGY6"/>
<evidence type="ECO:0000313" key="2">
    <source>
        <dbReference type="Proteomes" id="UP000005926"/>
    </source>
</evidence>
<evidence type="ECO:0000313" key="1">
    <source>
        <dbReference type="EMBL" id="EEW36963.1"/>
    </source>
</evidence>
<dbReference type="EMBL" id="ACKZ01000020">
    <property type="protein sequence ID" value="EEW36963.1"/>
    <property type="molecule type" value="Genomic_DNA"/>
</dbReference>